<reference evidence="2" key="1">
    <citation type="journal article" date="2019" name="Sci. Rep.">
        <title>Draft genome of Tanacetum cinerariifolium, the natural source of mosquito coil.</title>
        <authorList>
            <person name="Yamashiro T."/>
            <person name="Shiraishi A."/>
            <person name="Satake H."/>
            <person name="Nakayama K."/>
        </authorList>
    </citation>
    <scope>NUCLEOTIDE SEQUENCE</scope>
</reference>
<feature type="region of interest" description="Disordered" evidence="1">
    <location>
        <begin position="1"/>
        <end position="21"/>
    </location>
</feature>
<dbReference type="EMBL" id="BKCJ010010526">
    <property type="protein sequence ID" value="GEU91972.1"/>
    <property type="molecule type" value="Genomic_DNA"/>
</dbReference>
<proteinExistence type="predicted"/>
<name>A0A6L2P3X0_TANCI</name>
<gene>
    <name evidence="2" type="ORF">Tci_063950</name>
</gene>
<dbReference type="AlphaFoldDB" id="A0A6L2P3X0"/>
<comment type="caution">
    <text evidence="2">The sequence shown here is derived from an EMBL/GenBank/DDBJ whole genome shotgun (WGS) entry which is preliminary data.</text>
</comment>
<protein>
    <submittedName>
        <fullName evidence="2">Harbinger transposase-derived nuclease domain-containing protein</fullName>
    </submittedName>
</protein>
<evidence type="ECO:0000256" key="1">
    <source>
        <dbReference type="SAM" id="MobiDB-lite"/>
    </source>
</evidence>
<evidence type="ECO:0000313" key="2">
    <source>
        <dbReference type="EMBL" id="GEU91972.1"/>
    </source>
</evidence>
<accession>A0A6L2P3X0</accession>
<organism evidence="2">
    <name type="scientific">Tanacetum cinerariifolium</name>
    <name type="common">Dalmatian daisy</name>
    <name type="synonym">Chrysanthemum cinerariifolium</name>
    <dbReference type="NCBI Taxonomy" id="118510"/>
    <lineage>
        <taxon>Eukaryota</taxon>
        <taxon>Viridiplantae</taxon>
        <taxon>Streptophyta</taxon>
        <taxon>Embryophyta</taxon>
        <taxon>Tracheophyta</taxon>
        <taxon>Spermatophyta</taxon>
        <taxon>Magnoliopsida</taxon>
        <taxon>eudicotyledons</taxon>
        <taxon>Gunneridae</taxon>
        <taxon>Pentapetalae</taxon>
        <taxon>asterids</taxon>
        <taxon>campanulids</taxon>
        <taxon>Asterales</taxon>
        <taxon>Asteraceae</taxon>
        <taxon>Asteroideae</taxon>
        <taxon>Anthemideae</taxon>
        <taxon>Anthemidinae</taxon>
        <taxon>Tanacetum</taxon>
    </lineage>
</organism>
<sequence>MLDASHDEELYGPRDTDDRGEQIRNSIANDMWSDFIDVKANLCGLLGLSKWASIFMSVGFNLAPPDVAPSVSEAVIGLHGVGDSGPDMSFDTSDSSEHVSGLGRTSLAKVISYVSTSVAPDETIPHHVPQSSIGKSGCHC</sequence>